<dbReference type="PANTHER" id="PTHR40841:SF2">
    <property type="entry name" value="SIDEROPHORE-DEGRADING ESTERASE (EUROFUNG)"/>
    <property type="match status" value="1"/>
</dbReference>
<evidence type="ECO:0000256" key="2">
    <source>
        <dbReference type="ARBA" id="ARBA00022801"/>
    </source>
</evidence>
<comment type="caution">
    <text evidence="3">The sequence shown here is derived from an EMBL/GenBank/DDBJ whole genome shotgun (WGS) entry which is preliminary data.</text>
</comment>
<dbReference type="GO" id="GO:0016787">
    <property type="term" value="F:hydrolase activity"/>
    <property type="evidence" value="ECO:0007669"/>
    <property type="project" value="UniProtKB-KW"/>
</dbReference>
<dbReference type="PANTHER" id="PTHR40841">
    <property type="entry name" value="SIDEROPHORE TRIACETYLFUSARININE C ESTERASE"/>
    <property type="match status" value="1"/>
</dbReference>
<keyword evidence="2 3" id="KW-0378">Hydrolase</keyword>
<gene>
    <name evidence="3" type="ORF">GC101_23035</name>
</gene>
<dbReference type="Proteomes" id="UP000596857">
    <property type="component" value="Unassembled WGS sequence"/>
</dbReference>
<name>A0ABX1YLA8_9BACL</name>
<dbReference type="InterPro" id="IPR052558">
    <property type="entry name" value="Siderophore_Hydrolase_D"/>
</dbReference>
<reference evidence="3 4" key="1">
    <citation type="submission" date="2019-10" db="EMBL/GenBank/DDBJ databases">
        <title>Description of Paenibacillus terricola sp. nov.</title>
        <authorList>
            <person name="Carlier A."/>
            <person name="Qi S."/>
        </authorList>
    </citation>
    <scope>NUCLEOTIDE SEQUENCE [LARGE SCALE GENOMIC DNA]</scope>
    <source>
        <strain evidence="3 4">LMG 31459</strain>
    </source>
</reference>
<evidence type="ECO:0000256" key="1">
    <source>
        <dbReference type="ARBA" id="ARBA00005622"/>
    </source>
</evidence>
<protein>
    <submittedName>
        <fullName evidence="3">Alpha/beta hydrolase</fullName>
    </submittedName>
</protein>
<proteinExistence type="inferred from homology"/>
<evidence type="ECO:0000313" key="4">
    <source>
        <dbReference type="Proteomes" id="UP000596857"/>
    </source>
</evidence>
<evidence type="ECO:0000313" key="3">
    <source>
        <dbReference type="EMBL" id="NOU81742.1"/>
    </source>
</evidence>
<dbReference type="Pfam" id="PF00756">
    <property type="entry name" value="Esterase"/>
    <property type="match status" value="2"/>
</dbReference>
<dbReference type="Gene3D" id="3.40.50.1820">
    <property type="entry name" value="alpha/beta hydrolase"/>
    <property type="match status" value="2"/>
</dbReference>
<keyword evidence="4" id="KW-1185">Reference proteome</keyword>
<organism evidence="3 4">
    <name type="scientific">Paenibacillus phytohabitans</name>
    <dbReference type="NCBI Taxonomy" id="2654978"/>
    <lineage>
        <taxon>Bacteria</taxon>
        <taxon>Bacillati</taxon>
        <taxon>Bacillota</taxon>
        <taxon>Bacilli</taxon>
        <taxon>Bacillales</taxon>
        <taxon>Paenibacillaceae</taxon>
        <taxon>Paenibacillus</taxon>
    </lineage>
</organism>
<dbReference type="EMBL" id="WHOB01000068">
    <property type="protein sequence ID" value="NOU81742.1"/>
    <property type="molecule type" value="Genomic_DNA"/>
</dbReference>
<dbReference type="SUPFAM" id="SSF53474">
    <property type="entry name" value="alpha/beta-Hydrolases"/>
    <property type="match status" value="2"/>
</dbReference>
<dbReference type="InterPro" id="IPR029058">
    <property type="entry name" value="AB_hydrolase_fold"/>
</dbReference>
<sequence length="526" mass="58395">MKNIERLSIGGRGVNIYLPPSYSTSTKRYPVVYVPGGGDLIKHCVNHLYRLYLEGWLPELILAGVETYGGQTESIPRADESDAGGVLVPGGEEARAFIDELADRIKPYLDDHYRTIQDGKRTAIVGSSADALPPLFAAYFRPAAFGNIGLLSPALGYDRLMEFICAQPALSGHLRVFLSAGAQEGLQERQASRSKAGLTLELRRLWQSQGLAGDQLAFELEEEGTHDTMFIAGQFPKALLWLYGGEAERPLKPVRDMKDTGVTASMRYELPRTETFRLRAECSGLAYCIFVSQPLRPAPAEGYPVLYALDGNAYFGSLAEAMGMQAWHPEGIAPGLIVGIGYDSEEPFVYGRRMYDFTTDTPESEIRSDGMAWPPTGGADSFLEFLEQDLLPQIQSRYPVDRSRQSLFGHSLGGLFSLYALFGRPSPFRSFIAGSPSIWWNNYALLHRLPEFEERLAQGADLTELIIAVGSEEDPSMIEDALLLYQRLQPYSGQGLALSYMLIEGEDHLSVIHPMISRIFRRIFHN</sequence>
<comment type="similarity">
    <text evidence="1">Belongs to the esterase D family.</text>
</comment>
<dbReference type="InterPro" id="IPR000801">
    <property type="entry name" value="Esterase-like"/>
</dbReference>
<accession>A0ABX1YLA8</accession>